<gene>
    <name evidence="11" type="ORF">FNK824_LOCUS19507</name>
    <name evidence="10" type="ORF">SEV965_LOCUS16865</name>
</gene>
<dbReference type="SUPFAM" id="SSF57716">
    <property type="entry name" value="Glucocorticoid receptor-like (DNA-binding domain)"/>
    <property type="match status" value="1"/>
</dbReference>
<keyword evidence="1" id="KW-0479">Metal-binding</keyword>
<dbReference type="GO" id="GO:0008270">
    <property type="term" value="F:zinc ion binding"/>
    <property type="evidence" value="ECO:0007669"/>
    <property type="project" value="UniProtKB-KW"/>
</dbReference>
<dbReference type="GO" id="GO:0045944">
    <property type="term" value="P:positive regulation of transcription by RNA polymerase II"/>
    <property type="evidence" value="ECO:0007669"/>
    <property type="project" value="TreeGrafter"/>
</dbReference>
<dbReference type="SMART" id="SM00399">
    <property type="entry name" value="ZnF_C4"/>
    <property type="match status" value="1"/>
</dbReference>
<evidence type="ECO:0000256" key="7">
    <source>
        <dbReference type="ARBA" id="ARBA00023170"/>
    </source>
</evidence>
<dbReference type="Proteomes" id="UP000663874">
    <property type="component" value="Unassembled WGS sequence"/>
</dbReference>
<evidence type="ECO:0000256" key="6">
    <source>
        <dbReference type="ARBA" id="ARBA00023163"/>
    </source>
</evidence>
<dbReference type="PROSITE" id="PS00031">
    <property type="entry name" value="NUCLEAR_REC_DBD_1"/>
    <property type="match status" value="1"/>
</dbReference>
<dbReference type="InterPro" id="IPR013088">
    <property type="entry name" value="Znf_NHR/GATA"/>
</dbReference>
<keyword evidence="7" id="KW-0675">Receptor</keyword>
<dbReference type="Pfam" id="PF00105">
    <property type="entry name" value="zf-C4"/>
    <property type="match status" value="1"/>
</dbReference>
<evidence type="ECO:0000256" key="4">
    <source>
        <dbReference type="ARBA" id="ARBA00023015"/>
    </source>
</evidence>
<evidence type="ECO:0000313" key="10">
    <source>
        <dbReference type="EMBL" id="CAF1120157.1"/>
    </source>
</evidence>
<dbReference type="AlphaFoldDB" id="A0A814QIZ8"/>
<keyword evidence="3" id="KW-0862">Zinc</keyword>
<dbReference type="GO" id="GO:0030154">
    <property type="term" value="P:cell differentiation"/>
    <property type="evidence" value="ECO:0007669"/>
    <property type="project" value="TreeGrafter"/>
</dbReference>
<evidence type="ECO:0000256" key="2">
    <source>
        <dbReference type="ARBA" id="ARBA00022771"/>
    </source>
</evidence>
<protein>
    <recommendedName>
        <fullName evidence="9">Nuclear receptor domain-containing protein</fullName>
    </recommendedName>
</protein>
<dbReference type="PANTHER" id="PTHR24082:SF283">
    <property type="entry name" value="NUCLEAR HORMONE RECEPTOR HR96"/>
    <property type="match status" value="1"/>
</dbReference>
<keyword evidence="6" id="KW-0804">Transcription</keyword>
<dbReference type="GO" id="GO:0000978">
    <property type="term" value="F:RNA polymerase II cis-regulatory region sequence-specific DNA binding"/>
    <property type="evidence" value="ECO:0007669"/>
    <property type="project" value="TreeGrafter"/>
</dbReference>
<dbReference type="InterPro" id="IPR001628">
    <property type="entry name" value="Znf_hrmn_rcpt"/>
</dbReference>
<keyword evidence="2" id="KW-0863">Zinc-finger</keyword>
<evidence type="ECO:0000256" key="5">
    <source>
        <dbReference type="ARBA" id="ARBA00023125"/>
    </source>
</evidence>
<reference evidence="10" key="1">
    <citation type="submission" date="2021-02" db="EMBL/GenBank/DDBJ databases">
        <authorList>
            <person name="Nowell W R."/>
        </authorList>
    </citation>
    <scope>NUCLEOTIDE SEQUENCE</scope>
</reference>
<evidence type="ECO:0000259" key="9">
    <source>
        <dbReference type="PROSITE" id="PS51030"/>
    </source>
</evidence>
<dbReference type="CDD" id="cd06916">
    <property type="entry name" value="NR_DBD_like"/>
    <property type="match status" value="1"/>
</dbReference>
<keyword evidence="4" id="KW-0805">Transcription regulation</keyword>
<keyword evidence="8" id="KW-0539">Nucleus</keyword>
<feature type="domain" description="Nuclear receptor" evidence="9">
    <location>
        <begin position="10"/>
        <end position="86"/>
    </location>
</feature>
<dbReference type="PRINTS" id="PR00047">
    <property type="entry name" value="STROIDFINGER"/>
</dbReference>
<name>A0A814QIZ8_9BILA</name>
<keyword evidence="5" id="KW-0238">DNA-binding</keyword>
<sequence>MVTKRTSGLPLICLVCDDIARGINYDVMTCMSCKIFFRRHVLKSDIKLQCQFDNNCKITKRTRNICSACRLKKCFLLGMNQQLIRHWSYNQLKLKHSQLLKIKNKNENQLPKPLPLSLLNNDRSNLTNNEWNLLSNIIHAYDEANIIPQMKYCLIQQSSLPPKLRSKLSEATVIFRALLSSLQPFVERSLYFHNLSNDTRQALVQNNFEIAGTLNSVFIIREINALDNMTFVASCATFYGDKVVKQSFHLTSQLESNGILVKIIILILAFSTNTSIVNPYYSENIMNISSALTVFHIESILVTMFWKYLNYQYGYRGAVRCLNSLIRSILDILYSANEMRNEQHDNMVDTVVEEIKRSLTIEN</sequence>
<evidence type="ECO:0000256" key="1">
    <source>
        <dbReference type="ARBA" id="ARBA00022723"/>
    </source>
</evidence>
<dbReference type="PROSITE" id="PS51030">
    <property type="entry name" value="NUCLEAR_REC_DBD_2"/>
    <property type="match status" value="1"/>
</dbReference>
<comment type="caution">
    <text evidence="10">The sequence shown here is derived from an EMBL/GenBank/DDBJ whole genome shotgun (WGS) entry which is preliminary data.</text>
</comment>
<dbReference type="EMBL" id="CAJOBE010003436">
    <property type="protein sequence ID" value="CAF3880368.1"/>
    <property type="molecule type" value="Genomic_DNA"/>
</dbReference>
<organism evidence="10 12">
    <name type="scientific">Rotaria sordida</name>
    <dbReference type="NCBI Taxonomy" id="392033"/>
    <lineage>
        <taxon>Eukaryota</taxon>
        <taxon>Metazoa</taxon>
        <taxon>Spiralia</taxon>
        <taxon>Gnathifera</taxon>
        <taxon>Rotifera</taxon>
        <taxon>Eurotatoria</taxon>
        <taxon>Bdelloidea</taxon>
        <taxon>Philodinida</taxon>
        <taxon>Philodinidae</taxon>
        <taxon>Rotaria</taxon>
    </lineage>
</organism>
<proteinExistence type="predicted"/>
<evidence type="ECO:0000256" key="8">
    <source>
        <dbReference type="ARBA" id="ARBA00023242"/>
    </source>
</evidence>
<evidence type="ECO:0000313" key="12">
    <source>
        <dbReference type="Proteomes" id="UP000663889"/>
    </source>
</evidence>
<accession>A0A814QIZ8</accession>
<dbReference type="EMBL" id="CAJNOU010000941">
    <property type="protein sequence ID" value="CAF1120157.1"/>
    <property type="molecule type" value="Genomic_DNA"/>
</dbReference>
<dbReference type="Gene3D" id="3.30.50.10">
    <property type="entry name" value="Erythroid Transcription Factor GATA-1, subunit A"/>
    <property type="match status" value="1"/>
</dbReference>
<dbReference type="InterPro" id="IPR050234">
    <property type="entry name" value="Nuclear_hormone_rcpt_NR1"/>
</dbReference>
<evidence type="ECO:0000256" key="3">
    <source>
        <dbReference type="ARBA" id="ARBA00022833"/>
    </source>
</evidence>
<dbReference type="GO" id="GO:0004879">
    <property type="term" value="F:nuclear receptor activity"/>
    <property type="evidence" value="ECO:0007669"/>
    <property type="project" value="TreeGrafter"/>
</dbReference>
<evidence type="ECO:0000313" key="11">
    <source>
        <dbReference type="EMBL" id="CAF3880368.1"/>
    </source>
</evidence>
<dbReference type="GO" id="GO:0000122">
    <property type="term" value="P:negative regulation of transcription by RNA polymerase II"/>
    <property type="evidence" value="ECO:0007669"/>
    <property type="project" value="TreeGrafter"/>
</dbReference>
<dbReference type="PANTHER" id="PTHR24082">
    <property type="entry name" value="NUCLEAR HORMONE RECEPTOR"/>
    <property type="match status" value="1"/>
</dbReference>
<dbReference type="Proteomes" id="UP000663889">
    <property type="component" value="Unassembled WGS sequence"/>
</dbReference>